<reference evidence="2 3" key="1">
    <citation type="submission" date="2019-07" db="EMBL/GenBank/DDBJ databases">
        <title>De Novo Assembly of kiwifruit Actinidia rufa.</title>
        <authorList>
            <person name="Sugita-Konishi S."/>
            <person name="Sato K."/>
            <person name="Mori E."/>
            <person name="Abe Y."/>
            <person name="Kisaki G."/>
            <person name="Hamano K."/>
            <person name="Suezawa K."/>
            <person name="Otani M."/>
            <person name="Fukuda T."/>
            <person name="Manabe T."/>
            <person name="Gomi K."/>
            <person name="Tabuchi M."/>
            <person name="Akimitsu K."/>
            <person name="Kataoka I."/>
        </authorList>
    </citation>
    <scope>NUCLEOTIDE SEQUENCE [LARGE SCALE GENOMIC DNA]</scope>
    <source>
        <strain evidence="3">cv. Fuchu</strain>
    </source>
</reference>
<evidence type="ECO:0000313" key="3">
    <source>
        <dbReference type="Proteomes" id="UP000585474"/>
    </source>
</evidence>
<feature type="transmembrane region" description="Helical" evidence="1">
    <location>
        <begin position="19"/>
        <end position="37"/>
    </location>
</feature>
<dbReference type="EMBL" id="BJWL01000020">
    <property type="protein sequence ID" value="GFZ08969.1"/>
    <property type="molecule type" value="Genomic_DNA"/>
</dbReference>
<comment type="caution">
    <text evidence="2">The sequence shown here is derived from an EMBL/GenBank/DDBJ whole genome shotgun (WGS) entry which is preliminary data.</text>
</comment>
<accession>A0A7J0GDW2</accession>
<dbReference type="Proteomes" id="UP000585474">
    <property type="component" value="Unassembled WGS sequence"/>
</dbReference>
<keyword evidence="1" id="KW-1133">Transmembrane helix</keyword>
<organism evidence="2 3">
    <name type="scientific">Actinidia rufa</name>
    <dbReference type="NCBI Taxonomy" id="165716"/>
    <lineage>
        <taxon>Eukaryota</taxon>
        <taxon>Viridiplantae</taxon>
        <taxon>Streptophyta</taxon>
        <taxon>Embryophyta</taxon>
        <taxon>Tracheophyta</taxon>
        <taxon>Spermatophyta</taxon>
        <taxon>Magnoliopsida</taxon>
        <taxon>eudicotyledons</taxon>
        <taxon>Gunneridae</taxon>
        <taxon>Pentapetalae</taxon>
        <taxon>asterids</taxon>
        <taxon>Ericales</taxon>
        <taxon>Actinidiaceae</taxon>
        <taxon>Actinidia</taxon>
    </lineage>
</organism>
<evidence type="ECO:0000256" key="1">
    <source>
        <dbReference type="SAM" id="Phobius"/>
    </source>
</evidence>
<evidence type="ECO:0008006" key="4">
    <source>
        <dbReference type="Google" id="ProtNLM"/>
    </source>
</evidence>
<protein>
    <recommendedName>
        <fullName evidence="4">Transmembrane protein</fullName>
    </recommendedName>
</protein>
<name>A0A7J0GDW2_9ERIC</name>
<gene>
    <name evidence="2" type="ORF">Acr_20g0007770</name>
</gene>
<keyword evidence="3" id="KW-1185">Reference proteome</keyword>
<proteinExistence type="predicted"/>
<keyword evidence="1" id="KW-0472">Membrane</keyword>
<evidence type="ECO:0000313" key="2">
    <source>
        <dbReference type="EMBL" id="GFZ08969.1"/>
    </source>
</evidence>
<dbReference type="AlphaFoldDB" id="A0A7J0GDW2"/>
<sequence length="49" mass="5458">MGKMCCLEAEDDDGLDLKVILVVLVLALIFIGMFSAPPRRRAVLVYRCC</sequence>
<keyword evidence="1" id="KW-0812">Transmembrane</keyword>